<organism evidence="2 3">
    <name type="scientific">Prorocentrum cordatum</name>
    <dbReference type="NCBI Taxonomy" id="2364126"/>
    <lineage>
        <taxon>Eukaryota</taxon>
        <taxon>Sar</taxon>
        <taxon>Alveolata</taxon>
        <taxon>Dinophyceae</taxon>
        <taxon>Prorocentrales</taxon>
        <taxon>Prorocentraceae</taxon>
        <taxon>Prorocentrum</taxon>
    </lineage>
</organism>
<evidence type="ECO:0000256" key="1">
    <source>
        <dbReference type="SAM" id="MobiDB-lite"/>
    </source>
</evidence>
<name>A0ABN9SFR6_9DINO</name>
<feature type="region of interest" description="Disordered" evidence="1">
    <location>
        <begin position="46"/>
        <end position="68"/>
    </location>
</feature>
<protein>
    <submittedName>
        <fullName evidence="2">Uncharacterized protein</fullName>
    </submittedName>
</protein>
<dbReference type="EMBL" id="CAUYUJ010010779">
    <property type="protein sequence ID" value="CAK0830224.1"/>
    <property type="molecule type" value="Genomic_DNA"/>
</dbReference>
<sequence>MGRRDPPLPAAVESLRLNLEREAAARSALAADVTAQVKELHGMLAQANERREKDAADAAAAADQRASEREARLASLEGAGLGSLRAELDAVREQLRKSSRECLRRCEAGMPPRGL</sequence>
<comment type="caution">
    <text evidence="2">The sequence shown here is derived from an EMBL/GenBank/DDBJ whole genome shotgun (WGS) entry which is preliminary data.</text>
</comment>
<gene>
    <name evidence="2" type="ORF">PCOR1329_LOCUS28929</name>
</gene>
<evidence type="ECO:0000313" key="2">
    <source>
        <dbReference type="EMBL" id="CAK0830224.1"/>
    </source>
</evidence>
<proteinExistence type="predicted"/>
<reference evidence="2" key="1">
    <citation type="submission" date="2023-10" db="EMBL/GenBank/DDBJ databases">
        <authorList>
            <person name="Chen Y."/>
            <person name="Shah S."/>
            <person name="Dougan E. K."/>
            <person name="Thang M."/>
            <person name="Chan C."/>
        </authorList>
    </citation>
    <scope>NUCLEOTIDE SEQUENCE [LARGE SCALE GENOMIC DNA]</scope>
</reference>
<dbReference type="Proteomes" id="UP001189429">
    <property type="component" value="Unassembled WGS sequence"/>
</dbReference>
<evidence type="ECO:0000313" key="3">
    <source>
        <dbReference type="Proteomes" id="UP001189429"/>
    </source>
</evidence>
<keyword evidence="3" id="KW-1185">Reference proteome</keyword>
<accession>A0ABN9SFR6</accession>